<reference evidence="3" key="1">
    <citation type="journal article" date="2021" name="Science">
        <title>Hunting the eagle killer: A cyanobacterial neurotoxin causes vacuolar myelinopathy.</title>
        <authorList>
            <person name="Breinlinger S."/>
            <person name="Phillips T.J."/>
            <person name="Haram B.N."/>
            <person name="Mares J."/>
            <person name="Martinez Yerena J.A."/>
            <person name="Hrouzek P."/>
            <person name="Sobotka R."/>
            <person name="Henderson W.M."/>
            <person name="Schmieder P."/>
            <person name="Williams S.M."/>
            <person name="Lauderdale J.D."/>
            <person name="Wilde H.D."/>
            <person name="Gerrin W."/>
            <person name="Kust A."/>
            <person name="Washington J.W."/>
            <person name="Wagner C."/>
            <person name="Geier B."/>
            <person name="Liebeke M."/>
            <person name="Enke H."/>
            <person name="Niedermeyer T.H.J."/>
            <person name="Wilde S.B."/>
        </authorList>
    </citation>
    <scope>NUCLEOTIDE SEQUENCE [LARGE SCALE GENOMIC DNA]</scope>
    <source>
        <strain evidence="3">Thurmond2011</strain>
    </source>
</reference>
<sequence>MISFIKNLISGIVNFFLGLFGGKKDSGYYLELQEDGDENNLASKAKKAVETAATNTQQAVQAVTENTQQAVEAVTENTKKAVKSVKETVPAASNGKKDAATTIIKPSEVELVQTAKGVKAQAAKKEKTPTPSAAPKQPEETTFAPKYLTPTNSNGRRRPGANMNSFLDMARQVKTPN</sequence>
<accession>A0AAP5I4Z5</accession>
<evidence type="ECO:0000313" key="2">
    <source>
        <dbReference type="EMBL" id="MDR9894824.1"/>
    </source>
</evidence>
<comment type="caution">
    <text evidence="2">The sequence shown here is derived from an EMBL/GenBank/DDBJ whole genome shotgun (WGS) entry which is preliminary data.</text>
</comment>
<name>A0AAP5I4Z5_9CYAN</name>
<organism evidence="2 3">
    <name type="scientific">Aetokthonos hydrillicola Thurmond2011</name>
    <dbReference type="NCBI Taxonomy" id="2712845"/>
    <lineage>
        <taxon>Bacteria</taxon>
        <taxon>Bacillati</taxon>
        <taxon>Cyanobacteriota</taxon>
        <taxon>Cyanophyceae</taxon>
        <taxon>Nostocales</taxon>
        <taxon>Hapalosiphonaceae</taxon>
        <taxon>Aetokthonos</taxon>
    </lineage>
</organism>
<dbReference type="EMBL" id="JAALHA020000003">
    <property type="protein sequence ID" value="MDR9894824.1"/>
    <property type="molecule type" value="Genomic_DNA"/>
</dbReference>
<feature type="region of interest" description="Disordered" evidence="1">
    <location>
        <begin position="120"/>
        <end position="177"/>
    </location>
</feature>
<protein>
    <submittedName>
        <fullName evidence="2">Uncharacterized protein</fullName>
    </submittedName>
</protein>
<evidence type="ECO:0000256" key="1">
    <source>
        <dbReference type="SAM" id="MobiDB-lite"/>
    </source>
</evidence>
<dbReference type="AlphaFoldDB" id="A0AAP5I4Z5"/>
<dbReference type="RefSeq" id="WP_208345649.1">
    <property type="nucleotide sequence ID" value="NZ_CAWQFN010000708.1"/>
</dbReference>
<proteinExistence type="predicted"/>
<keyword evidence="3" id="KW-1185">Reference proteome</keyword>
<dbReference type="Proteomes" id="UP000667802">
    <property type="component" value="Unassembled WGS sequence"/>
</dbReference>
<gene>
    <name evidence="2" type="ORF">G7B40_009630</name>
</gene>
<evidence type="ECO:0000313" key="3">
    <source>
        <dbReference type="Proteomes" id="UP000667802"/>
    </source>
</evidence>